<sequence length="252" mass="28783">MLITINGKNLYAEHHNEFKNRPTIVFLHDSLGCVELWRDFPKKIADACQYNILIYDRLGYGKSDTMSTSNRPVNYLELEAVVLDHILENLNIQDAILFGHSDGGSIALIAAAKYQNRVKGVICEAGHIFVEEITLKGIHEAVHAYQNTNLSIKLQKYHGDKTETIFKAWAETWLRDDFRNWNIEHLLPEIKCPLLFIQGENDEYGTLHQVERTIELVKGKSEKQIIPNTGHTPHKEASDSVIEKIKAFTANF</sequence>
<dbReference type="Gene3D" id="3.40.50.1820">
    <property type="entry name" value="alpha/beta hydrolase"/>
    <property type="match status" value="1"/>
</dbReference>
<feature type="domain" description="AB hydrolase-1" evidence="1">
    <location>
        <begin position="22"/>
        <end position="135"/>
    </location>
</feature>
<comment type="caution">
    <text evidence="2">The sequence shown here is derived from an EMBL/GenBank/DDBJ whole genome shotgun (WGS) entry which is preliminary data.</text>
</comment>
<dbReference type="PANTHER" id="PTHR43689">
    <property type="entry name" value="HYDROLASE"/>
    <property type="match status" value="1"/>
</dbReference>
<proteinExistence type="predicted"/>
<dbReference type="PRINTS" id="PR00111">
    <property type="entry name" value="ABHYDROLASE"/>
</dbReference>
<dbReference type="GO" id="GO:0016787">
    <property type="term" value="F:hydrolase activity"/>
    <property type="evidence" value="ECO:0007669"/>
    <property type="project" value="UniProtKB-KW"/>
</dbReference>
<dbReference type="Pfam" id="PF00561">
    <property type="entry name" value="Abhydrolase_1"/>
    <property type="match status" value="1"/>
</dbReference>
<dbReference type="Proteomes" id="UP001139366">
    <property type="component" value="Unassembled WGS sequence"/>
</dbReference>
<dbReference type="InterPro" id="IPR000073">
    <property type="entry name" value="AB_hydrolase_1"/>
</dbReference>
<dbReference type="PANTHER" id="PTHR43689:SF8">
    <property type="entry name" value="ALPHA_BETA-HYDROLASES SUPERFAMILY PROTEIN"/>
    <property type="match status" value="1"/>
</dbReference>
<accession>A0A9X1HE98</accession>
<keyword evidence="2" id="KW-0378">Hydrolase</keyword>
<dbReference type="RefSeq" id="WP_223709910.1">
    <property type="nucleotide sequence ID" value="NZ_JAINUY010000007.1"/>
</dbReference>
<dbReference type="InterPro" id="IPR029058">
    <property type="entry name" value="AB_hydrolase_fold"/>
</dbReference>
<dbReference type="SUPFAM" id="SSF53474">
    <property type="entry name" value="alpha/beta-Hydrolases"/>
    <property type="match status" value="1"/>
</dbReference>
<gene>
    <name evidence="2" type="ORF">K6T82_19945</name>
</gene>
<dbReference type="EMBL" id="JAINUY010000007">
    <property type="protein sequence ID" value="MBZ4037048.1"/>
    <property type="molecule type" value="Genomic_DNA"/>
</dbReference>
<organism evidence="2 3">
    <name type="scientific">Flavobacterium potami</name>
    <dbReference type="NCBI Taxonomy" id="2872310"/>
    <lineage>
        <taxon>Bacteria</taxon>
        <taxon>Pseudomonadati</taxon>
        <taxon>Bacteroidota</taxon>
        <taxon>Flavobacteriia</taxon>
        <taxon>Flavobacteriales</taxon>
        <taxon>Flavobacteriaceae</taxon>
        <taxon>Flavobacterium</taxon>
    </lineage>
</organism>
<evidence type="ECO:0000313" key="3">
    <source>
        <dbReference type="Proteomes" id="UP001139366"/>
    </source>
</evidence>
<evidence type="ECO:0000313" key="2">
    <source>
        <dbReference type="EMBL" id="MBZ4037048.1"/>
    </source>
</evidence>
<reference evidence="2 3" key="1">
    <citation type="journal article" date="2023" name="Antonie Van Leeuwenhoek">
        <title>Flavobacterium potami sp. nov., a multi-metal resistance genes harbouring bacterium isolated from shallow river silt.</title>
        <authorList>
            <person name="Li S."/>
            <person name="Mao S."/>
            <person name="Mu W."/>
            <person name="Guo B."/>
            <person name="Li C."/>
            <person name="Zhu Q."/>
            <person name="Hou X."/>
            <person name="Zhao Y."/>
            <person name="Wei S."/>
            <person name="Liu H."/>
            <person name="Liu A."/>
        </authorList>
    </citation>
    <scope>NUCLEOTIDE SEQUENCE [LARGE SCALE GENOMIC DNA]</scope>
    <source>
        <strain evidence="2 3">17A</strain>
    </source>
</reference>
<evidence type="ECO:0000259" key="1">
    <source>
        <dbReference type="Pfam" id="PF00561"/>
    </source>
</evidence>
<dbReference type="AlphaFoldDB" id="A0A9X1HE98"/>
<protein>
    <submittedName>
        <fullName evidence="2">Alpha/beta hydrolase</fullName>
    </submittedName>
</protein>
<name>A0A9X1HE98_9FLAO</name>
<keyword evidence="3" id="KW-1185">Reference proteome</keyword>